<dbReference type="Proteomes" id="UP000015102">
    <property type="component" value="Unassembled WGS sequence"/>
</dbReference>
<evidence type="ECO:0000256" key="4">
    <source>
        <dbReference type="ARBA" id="ARBA00022989"/>
    </source>
</evidence>
<dbReference type="InterPro" id="IPR052192">
    <property type="entry name" value="Insect_Ionotropic_Sensory_Rcpt"/>
</dbReference>
<evidence type="ECO:0000256" key="7">
    <source>
        <dbReference type="ARBA" id="ARBA00023180"/>
    </source>
</evidence>
<comment type="subcellular location">
    <subcellularLocation>
        <location evidence="1">Cell membrane</location>
        <topology evidence="1">Multi-pass membrane protein</topology>
    </subcellularLocation>
</comment>
<feature type="transmembrane region" description="Helical" evidence="8">
    <location>
        <begin position="209"/>
        <end position="230"/>
    </location>
</feature>
<dbReference type="GO" id="GO:0005886">
    <property type="term" value="C:plasma membrane"/>
    <property type="evidence" value="ECO:0007669"/>
    <property type="project" value="UniProtKB-SubCell"/>
</dbReference>
<dbReference type="STRING" id="36166.T1H116"/>
<dbReference type="HOGENOM" id="CLU_608626_0_0_1"/>
<dbReference type="EnsemblMetazoa" id="MESCA009867-RA">
    <property type="protein sequence ID" value="MESCA009867-PA"/>
    <property type="gene ID" value="MESCA009867"/>
</dbReference>
<keyword evidence="4 8" id="KW-1133">Transmembrane helix</keyword>
<proteinExistence type="predicted"/>
<evidence type="ECO:0008006" key="11">
    <source>
        <dbReference type="Google" id="ProtNLM"/>
    </source>
</evidence>
<dbReference type="OMA" id="WLAIFLC"/>
<evidence type="ECO:0000256" key="8">
    <source>
        <dbReference type="SAM" id="Phobius"/>
    </source>
</evidence>
<keyword evidence="7" id="KW-0325">Glycoprotein</keyword>
<evidence type="ECO:0000256" key="5">
    <source>
        <dbReference type="ARBA" id="ARBA00023136"/>
    </source>
</evidence>
<keyword evidence="6" id="KW-0675">Receptor</keyword>
<dbReference type="SUPFAM" id="SSF53850">
    <property type="entry name" value="Periplasmic binding protein-like II"/>
    <property type="match status" value="1"/>
</dbReference>
<protein>
    <recommendedName>
        <fullName evidence="11">Ionotropic glutamate receptor C-terminal domain-containing protein</fullName>
    </recommendedName>
</protein>
<keyword evidence="3 8" id="KW-0812">Transmembrane</keyword>
<dbReference type="AlphaFoldDB" id="T1H116"/>
<evidence type="ECO:0000256" key="2">
    <source>
        <dbReference type="ARBA" id="ARBA00022475"/>
    </source>
</evidence>
<name>T1H116_MEGSC</name>
<organism evidence="9 10">
    <name type="scientific">Megaselia scalaris</name>
    <name type="common">Humpbacked fly</name>
    <name type="synonym">Phora scalaris</name>
    <dbReference type="NCBI Taxonomy" id="36166"/>
    <lineage>
        <taxon>Eukaryota</taxon>
        <taxon>Metazoa</taxon>
        <taxon>Ecdysozoa</taxon>
        <taxon>Arthropoda</taxon>
        <taxon>Hexapoda</taxon>
        <taxon>Insecta</taxon>
        <taxon>Pterygota</taxon>
        <taxon>Neoptera</taxon>
        <taxon>Endopterygota</taxon>
        <taxon>Diptera</taxon>
        <taxon>Brachycera</taxon>
        <taxon>Muscomorpha</taxon>
        <taxon>Platypezoidea</taxon>
        <taxon>Phoridae</taxon>
        <taxon>Megaseliini</taxon>
        <taxon>Megaselia</taxon>
    </lineage>
</organism>
<dbReference type="EMBL" id="CAQQ02372968">
    <property type="status" value="NOT_ANNOTATED_CDS"/>
    <property type="molecule type" value="Genomic_DNA"/>
</dbReference>
<dbReference type="PANTHER" id="PTHR42643:SF31">
    <property type="entry name" value="IONOTROPIC RECEPTOR 68B-RELATED"/>
    <property type="match status" value="1"/>
</dbReference>
<evidence type="ECO:0000256" key="1">
    <source>
        <dbReference type="ARBA" id="ARBA00004651"/>
    </source>
</evidence>
<feature type="transmembrane region" description="Helical" evidence="8">
    <location>
        <begin position="174"/>
        <end position="197"/>
    </location>
</feature>
<reference evidence="10" key="1">
    <citation type="submission" date="2013-02" db="EMBL/GenBank/DDBJ databases">
        <authorList>
            <person name="Hughes D."/>
        </authorList>
    </citation>
    <scope>NUCLEOTIDE SEQUENCE</scope>
    <source>
        <strain>Durham</strain>
        <strain evidence="10">NC isolate 2 -- Noor lab</strain>
    </source>
</reference>
<accession>T1H116</accession>
<dbReference type="PANTHER" id="PTHR42643">
    <property type="entry name" value="IONOTROPIC RECEPTOR 20A-RELATED"/>
    <property type="match status" value="1"/>
</dbReference>
<evidence type="ECO:0000256" key="6">
    <source>
        <dbReference type="ARBA" id="ARBA00023170"/>
    </source>
</evidence>
<sequence>MTKNFYSWGNLKRVIVDENITLICDRNLDNFPKHFNGFPQRVFMFQEDPVAVNWDRFPKSFQNSYLGKHRKQNPMTAGYNGLTMAGLVEYINFTPLYIVPKLEADKYAYKDNEGLIKGSGEVSYSKFDIVGMLHFITDNQGMDYEFLHPIFFDNYCVVAPIANSMPLFIASMKCFTLGSWIFIFAIPYISAFILKILNKFNPSHDGLKVSNFVQLTGLLTFVLISITANIKTKSSMQRWLLSGYKRYNEINDLRSLSESSFDIVINSPFMYNIAFGDESRAVDPIMKKLQSKLRLGVDSVYQTVERKACVFRMKSDYEIVNMKIQSQFGEEKLHLVNECPRSYHSTFLVRKGWSFSPLFNRRIINLVESGLIDFWKESSKFALNLNSTIELHEHGIK</sequence>
<evidence type="ECO:0000313" key="10">
    <source>
        <dbReference type="Proteomes" id="UP000015102"/>
    </source>
</evidence>
<reference evidence="9" key="2">
    <citation type="submission" date="2015-06" db="UniProtKB">
        <authorList>
            <consortium name="EnsemblMetazoa"/>
        </authorList>
    </citation>
    <scope>IDENTIFICATION</scope>
</reference>
<keyword evidence="2" id="KW-1003">Cell membrane</keyword>
<keyword evidence="5 8" id="KW-0472">Membrane</keyword>
<evidence type="ECO:0000313" key="9">
    <source>
        <dbReference type="EnsemblMetazoa" id="MESCA009867-PA"/>
    </source>
</evidence>
<keyword evidence="10" id="KW-1185">Reference proteome</keyword>
<evidence type="ECO:0000256" key="3">
    <source>
        <dbReference type="ARBA" id="ARBA00022692"/>
    </source>
</evidence>